<gene>
    <name evidence="1" type="ORF">BDV30DRAFT_76701</name>
</gene>
<protein>
    <submittedName>
        <fullName evidence="1">Uncharacterized protein</fullName>
    </submittedName>
</protein>
<keyword evidence="2" id="KW-1185">Reference proteome</keyword>
<reference evidence="1 2" key="1">
    <citation type="submission" date="2019-04" db="EMBL/GenBank/DDBJ databases">
        <title>Fungal friends and foes A comparative genomics study of 23 Aspergillus species from section Flavi.</title>
        <authorList>
            <consortium name="DOE Joint Genome Institute"/>
            <person name="Kjaerbolling I."/>
            <person name="Vesth T.C."/>
            <person name="Frisvad J.C."/>
            <person name="Nybo J.L."/>
            <person name="Theobald S."/>
            <person name="Kildgaard S."/>
            <person name="Petersen T.I."/>
            <person name="Kuo A."/>
            <person name="Sato A."/>
            <person name="Lyhne E.K."/>
            <person name="Kogle M.E."/>
            <person name="Wiebenga A."/>
            <person name="Kun R.S."/>
            <person name="Lubbers R.J."/>
            <person name="Makela M.R."/>
            <person name="Barry K."/>
            <person name="Chovatia M."/>
            <person name="Clum A."/>
            <person name="Daum C."/>
            <person name="Haridas S."/>
            <person name="He G."/>
            <person name="LaButti K."/>
            <person name="Lipzen A."/>
            <person name="Mondo S."/>
            <person name="Pangilinan J."/>
            <person name="Riley R."/>
            <person name="Salamov A."/>
            <person name="Simmons B.A."/>
            <person name="Magnuson J.K."/>
            <person name="Henrissat B."/>
            <person name="Mortensen U.H."/>
            <person name="Larsen T.O."/>
            <person name="De vries R.P."/>
            <person name="Grigoriev I.V."/>
            <person name="Machida M."/>
            <person name="Baker S.E."/>
            <person name="Andersen M.R."/>
        </authorList>
    </citation>
    <scope>NUCLEOTIDE SEQUENCE [LARGE SCALE GENOMIC DNA]</scope>
    <source>
        <strain evidence="1 2">CBS 117635</strain>
    </source>
</reference>
<accession>A0A5N6IJD2</accession>
<proteinExistence type="predicted"/>
<name>A0A5N6IJD2_9EURO</name>
<dbReference type="Proteomes" id="UP000326289">
    <property type="component" value="Unassembled WGS sequence"/>
</dbReference>
<organism evidence="1 2">
    <name type="scientific">Aspergillus minisclerotigenes</name>
    <dbReference type="NCBI Taxonomy" id="656917"/>
    <lineage>
        <taxon>Eukaryota</taxon>
        <taxon>Fungi</taxon>
        <taxon>Dikarya</taxon>
        <taxon>Ascomycota</taxon>
        <taxon>Pezizomycotina</taxon>
        <taxon>Eurotiomycetes</taxon>
        <taxon>Eurotiomycetidae</taxon>
        <taxon>Eurotiales</taxon>
        <taxon>Aspergillaceae</taxon>
        <taxon>Aspergillus</taxon>
        <taxon>Aspergillus subgen. Circumdati</taxon>
    </lineage>
</organism>
<dbReference type="AlphaFoldDB" id="A0A5N6IJD2"/>
<sequence>MLGYEFLFVLSECMARELFGRLPVPIDVLPRRVTTDQKVQPCSRDAFIRNGWSASAATDSVVHGPGCFFHPSWCRICVTTLIRFDKCRHTPMSAMCIYARAVFVRHHQTNTFSKLNPNWPGLPPHDRTETTALGLDCVTKLRQCPTGHI</sequence>
<evidence type="ECO:0000313" key="1">
    <source>
        <dbReference type="EMBL" id="KAB8266485.1"/>
    </source>
</evidence>
<evidence type="ECO:0000313" key="2">
    <source>
        <dbReference type="Proteomes" id="UP000326289"/>
    </source>
</evidence>
<dbReference type="EMBL" id="ML732966">
    <property type="protein sequence ID" value="KAB8266485.1"/>
    <property type="molecule type" value="Genomic_DNA"/>
</dbReference>